<feature type="compositionally biased region" description="Polar residues" evidence="1">
    <location>
        <begin position="124"/>
        <end position="133"/>
    </location>
</feature>
<gene>
    <name evidence="2" type="ORF">HPB51_029095</name>
</gene>
<evidence type="ECO:0000313" key="3">
    <source>
        <dbReference type="Proteomes" id="UP000821866"/>
    </source>
</evidence>
<name>A0A9J6CVV9_RHIMP</name>
<accession>A0A9J6CVV9</accession>
<sequence length="133" mass="14135">MSEKSVISLKKVNSGASRGVLELPAEVIPEEKTWGVELNDMVNFLRDPKNSSSMFPAIPPPPFLQCPGVPLIPWKTWRRVVQVYVNAAAPDATPGAKMALLLNRLGGEGLQAADEQTLPKGVQASGNGATSDA</sequence>
<evidence type="ECO:0000313" key="2">
    <source>
        <dbReference type="EMBL" id="KAH7934539.1"/>
    </source>
</evidence>
<dbReference type="EMBL" id="JABSTU010006298">
    <property type="protein sequence ID" value="KAH7934539.1"/>
    <property type="molecule type" value="Genomic_DNA"/>
</dbReference>
<organism evidence="2 3">
    <name type="scientific">Rhipicephalus microplus</name>
    <name type="common">Cattle tick</name>
    <name type="synonym">Boophilus microplus</name>
    <dbReference type="NCBI Taxonomy" id="6941"/>
    <lineage>
        <taxon>Eukaryota</taxon>
        <taxon>Metazoa</taxon>
        <taxon>Ecdysozoa</taxon>
        <taxon>Arthropoda</taxon>
        <taxon>Chelicerata</taxon>
        <taxon>Arachnida</taxon>
        <taxon>Acari</taxon>
        <taxon>Parasitiformes</taxon>
        <taxon>Ixodida</taxon>
        <taxon>Ixodoidea</taxon>
        <taxon>Ixodidae</taxon>
        <taxon>Rhipicephalinae</taxon>
        <taxon>Rhipicephalus</taxon>
        <taxon>Boophilus</taxon>
    </lineage>
</organism>
<reference evidence="2" key="2">
    <citation type="submission" date="2021-09" db="EMBL/GenBank/DDBJ databases">
        <authorList>
            <person name="Jia N."/>
            <person name="Wang J."/>
            <person name="Shi W."/>
            <person name="Du L."/>
            <person name="Sun Y."/>
            <person name="Zhan W."/>
            <person name="Jiang J."/>
            <person name="Wang Q."/>
            <person name="Zhang B."/>
            <person name="Ji P."/>
            <person name="Sakyi L.B."/>
            <person name="Cui X."/>
            <person name="Yuan T."/>
            <person name="Jiang B."/>
            <person name="Yang W."/>
            <person name="Lam T.T.-Y."/>
            <person name="Chang Q."/>
            <person name="Ding S."/>
            <person name="Wang X."/>
            <person name="Zhu J."/>
            <person name="Ruan X."/>
            <person name="Zhao L."/>
            <person name="Wei J."/>
            <person name="Que T."/>
            <person name="Du C."/>
            <person name="Cheng J."/>
            <person name="Dai P."/>
            <person name="Han X."/>
            <person name="Huang E."/>
            <person name="Gao Y."/>
            <person name="Liu J."/>
            <person name="Shao H."/>
            <person name="Ye R."/>
            <person name="Li L."/>
            <person name="Wei W."/>
            <person name="Wang X."/>
            <person name="Wang C."/>
            <person name="Huo Q."/>
            <person name="Li W."/>
            <person name="Guo W."/>
            <person name="Chen H."/>
            <person name="Chen S."/>
            <person name="Zhou L."/>
            <person name="Zhou L."/>
            <person name="Ni X."/>
            <person name="Tian J."/>
            <person name="Zhou Y."/>
            <person name="Sheng Y."/>
            <person name="Liu T."/>
            <person name="Pan Y."/>
            <person name="Xia L."/>
            <person name="Li J."/>
            <person name="Zhao F."/>
            <person name="Cao W."/>
        </authorList>
    </citation>
    <scope>NUCLEOTIDE SEQUENCE</scope>
    <source>
        <strain evidence="2">Rmic-2018</strain>
        <tissue evidence="2">Larvae</tissue>
    </source>
</reference>
<reference evidence="2" key="1">
    <citation type="journal article" date="2020" name="Cell">
        <title>Large-Scale Comparative Analyses of Tick Genomes Elucidate Their Genetic Diversity and Vector Capacities.</title>
        <authorList>
            <consortium name="Tick Genome and Microbiome Consortium (TIGMIC)"/>
            <person name="Jia N."/>
            <person name="Wang J."/>
            <person name="Shi W."/>
            <person name="Du L."/>
            <person name="Sun Y."/>
            <person name="Zhan W."/>
            <person name="Jiang J.F."/>
            <person name="Wang Q."/>
            <person name="Zhang B."/>
            <person name="Ji P."/>
            <person name="Bell-Sakyi L."/>
            <person name="Cui X.M."/>
            <person name="Yuan T.T."/>
            <person name="Jiang B.G."/>
            <person name="Yang W.F."/>
            <person name="Lam T.T."/>
            <person name="Chang Q.C."/>
            <person name="Ding S.J."/>
            <person name="Wang X.J."/>
            <person name="Zhu J.G."/>
            <person name="Ruan X.D."/>
            <person name="Zhao L."/>
            <person name="Wei J.T."/>
            <person name="Ye R.Z."/>
            <person name="Que T.C."/>
            <person name="Du C.H."/>
            <person name="Zhou Y.H."/>
            <person name="Cheng J.X."/>
            <person name="Dai P.F."/>
            <person name="Guo W.B."/>
            <person name="Han X.H."/>
            <person name="Huang E.J."/>
            <person name="Li L.F."/>
            <person name="Wei W."/>
            <person name="Gao Y.C."/>
            <person name="Liu J.Z."/>
            <person name="Shao H.Z."/>
            <person name="Wang X."/>
            <person name="Wang C.C."/>
            <person name="Yang T.C."/>
            <person name="Huo Q.B."/>
            <person name="Li W."/>
            <person name="Chen H.Y."/>
            <person name="Chen S.E."/>
            <person name="Zhou L.G."/>
            <person name="Ni X.B."/>
            <person name="Tian J.H."/>
            <person name="Sheng Y."/>
            <person name="Liu T."/>
            <person name="Pan Y.S."/>
            <person name="Xia L.Y."/>
            <person name="Li J."/>
            <person name="Zhao F."/>
            <person name="Cao W.C."/>
        </authorList>
    </citation>
    <scope>NUCLEOTIDE SEQUENCE</scope>
    <source>
        <strain evidence="2">Rmic-2018</strain>
    </source>
</reference>
<proteinExistence type="predicted"/>
<evidence type="ECO:0000256" key="1">
    <source>
        <dbReference type="SAM" id="MobiDB-lite"/>
    </source>
</evidence>
<dbReference type="Proteomes" id="UP000821866">
    <property type="component" value="Unassembled WGS sequence"/>
</dbReference>
<protein>
    <submittedName>
        <fullName evidence="2">Uncharacterized protein</fullName>
    </submittedName>
</protein>
<feature type="region of interest" description="Disordered" evidence="1">
    <location>
        <begin position="113"/>
        <end position="133"/>
    </location>
</feature>
<comment type="caution">
    <text evidence="2">The sequence shown here is derived from an EMBL/GenBank/DDBJ whole genome shotgun (WGS) entry which is preliminary data.</text>
</comment>
<keyword evidence="3" id="KW-1185">Reference proteome</keyword>
<dbReference type="AlphaFoldDB" id="A0A9J6CVV9"/>